<protein>
    <recommendedName>
        <fullName evidence="2">TadE-like domain-containing protein</fullName>
    </recommendedName>
</protein>
<gene>
    <name evidence="3" type="ORF">BC6307_24495</name>
</gene>
<reference evidence="3 4" key="1">
    <citation type="submission" date="2016-12" db="EMBL/GenBank/DDBJ databases">
        <title>The whole genome sequencing and assembly of Bacillus cohnii DSM 6307T strain.</title>
        <authorList>
            <person name="Lee Y.-J."/>
            <person name="Yi H."/>
            <person name="Bahn Y.-S."/>
            <person name="Kim J.F."/>
            <person name="Lee D.-W."/>
        </authorList>
    </citation>
    <scope>NUCLEOTIDE SEQUENCE [LARGE SCALE GENOMIC DNA]</scope>
    <source>
        <strain evidence="3 4">DSM 6307</strain>
    </source>
</reference>
<accession>A0A223KXJ2</accession>
<dbReference type="RefSeq" id="WP_066415656.1">
    <property type="nucleotide sequence ID" value="NZ_CP018866.1"/>
</dbReference>
<dbReference type="AlphaFoldDB" id="A0A223KXJ2"/>
<evidence type="ECO:0000313" key="3">
    <source>
        <dbReference type="EMBL" id="AST94169.1"/>
    </source>
</evidence>
<keyword evidence="4" id="KW-1185">Reference proteome</keyword>
<dbReference type="Pfam" id="PF07811">
    <property type="entry name" value="TadE"/>
    <property type="match status" value="1"/>
</dbReference>
<evidence type="ECO:0000259" key="2">
    <source>
        <dbReference type="Pfam" id="PF07811"/>
    </source>
</evidence>
<feature type="transmembrane region" description="Helical" evidence="1">
    <location>
        <begin position="20"/>
        <end position="44"/>
    </location>
</feature>
<keyword evidence="1" id="KW-0812">Transmembrane</keyword>
<evidence type="ECO:0000256" key="1">
    <source>
        <dbReference type="SAM" id="Phobius"/>
    </source>
</evidence>
<dbReference type="KEGG" id="bcoh:BC6307_24495"/>
<organism evidence="3 4">
    <name type="scientific">Sutcliffiella cohnii</name>
    <dbReference type="NCBI Taxonomy" id="33932"/>
    <lineage>
        <taxon>Bacteria</taxon>
        <taxon>Bacillati</taxon>
        <taxon>Bacillota</taxon>
        <taxon>Bacilli</taxon>
        <taxon>Bacillales</taxon>
        <taxon>Bacillaceae</taxon>
        <taxon>Sutcliffiella</taxon>
    </lineage>
</organism>
<proteinExistence type="predicted"/>
<keyword evidence="1" id="KW-1133">Transmembrane helix</keyword>
<dbReference type="InterPro" id="IPR012495">
    <property type="entry name" value="TadE-like_dom"/>
</dbReference>
<sequence>MSFIKKISKKEDGSATIEFLAIVPLMLLIMMIFWQMLVSGYGVIVAQSAANEAAKAYALSGNEVDAKDAAKQILGTSGNVKYVSASIPSHGASKNFTVTVDTKIDLVFIPKKIMNPPPSITFSRSVKGRVLD</sequence>
<evidence type="ECO:0000313" key="4">
    <source>
        <dbReference type="Proteomes" id="UP000215224"/>
    </source>
</evidence>
<feature type="domain" description="TadE-like" evidence="2">
    <location>
        <begin position="13"/>
        <end position="54"/>
    </location>
</feature>
<dbReference type="Proteomes" id="UP000215224">
    <property type="component" value="Chromosome"/>
</dbReference>
<dbReference type="STRING" id="1314751.GCA_001591425_02112"/>
<dbReference type="EMBL" id="CP018866">
    <property type="protein sequence ID" value="AST94169.1"/>
    <property type="molecule type" value="Genomic_DNA"/>
</dbReference>
<keyword evidence="1" id="KW-0472">Membrane</keyword>
<name>A0A223KXJ2_9BACI</name>